<dbReference type="InterPro" id="IPR001633">
    <property type="entry name" value="EAL_dom"/>
</dbReference>
<dbReference type="AlphaFoldDB" id="A0A5C1PXJ0"/>
<dbReference type="Proteomes" id="UP000323522">
    <property type="component" value="Chromosome"/>
</dbReference>
<dbReference type="PROSITE" id="PS50112">
    <property type="entry name" value="PAS"/>
    <property type="match status" value="2"/>
</dbReference>
<dbReference type="RefSeq" id="WP_149502724.1">
    <property type="nucleotide sequence ID" value="NZ_CP035708.1"/>
</dbReference>
<dbReference type="InterPro" id="IPR035965">
    <property type="entry name" value="PAS-like_dom_sf"/>
</dbReference>
<dbReference type="EC" id="2.1.1.80" evidence="6"/>
<evidence type="ECO:0000259" key="2">
    <source>
        <dbReference type="PROSITE" id="PS50112"/>
    </source>
</evidence>
<dbReference type="Pfam" id="PF08448">
    <property type="entry name" value="PAS_4"/>
    <property type="match status" value="1"/>
</dbReference>
<dbReference type="GO" id="GO:0032259">
    <property type="term" value="P:methylation"/>
    <property type="evidence" value="ECO:0007669"/>
    <property type="project" value="UniProtKB-KW"/>
</dbReference>
<dbReference type="SMART" id="SM00267">
    <property type="entry name" value="GGDEF"/>
    <property type="match status" value="1"/>
</dbReference>
<dbReference type="Pfam" id="PF00563">
    <property type="entry name" value="EAL"/>
    <property type="match status" value="1"/>
</dbReference>
<dbReference type="KEGG" id="snn:EWH46_03745"/>
<feature type="domain" description="EAL" evidence="4">
    <location>
        <begin position="450"/>
        <end position="704"/>
    </location>
</feature>
<dbReference type="EC" id="3.1.1.61" evidence="6"/>
<dbReference type="InterPro" id="IPR000700">
    <property type="entry name" value="PAS-assoc_C"/>
</dbReference>
<evidence type="ECO:0000313" key="7">
    <source>
        <dbReference type="EMBL" id="QEM99977.1"/>
    </source>
</evidence>
<evidence type="ECO:0000256" key="1">
    <source>
        <dbReference type="SAM" id="MobiDB-lite"/>
    </source>
</evidence>
<dbReference type="PROSITE" id="PS50883">
    <property type="entry name" value="EAL"/>
    <property type="match status" value="1"/>
</dbReference>
<gene>
    <name evidence="6" type="ORF">ABIC99_002685</name>
    <name evidence="7" type="ORF">EWH46_03745</name>
</gene>
<dbReference type="InterPro" id="IPR000160">
    <property type="entry name" value="GGDEF_dom"/>
</dbReference>
<dbReference type="CDD" id="cd01949">
    <property type="entry name" value="GGDEF"/>
    <property type="match status" value="1"/>
</dbReference>
<dbReference type="PANTHER" id="PTHR44757">
    <property type="entry name" value="DIGUANYLATE CYCLASE DGCP"/>
    <property type="match status" value="1"/>
</dbReference>
<dbReference type="SUPFAM" id="SSF55785">
    <property type="entry name" value="PYP-like sensor domain (PAS domain)"/>
    <property type="match status" value="2"/>
</dbReference>
<organism evidence="7 8">
    <name type="scientific">Sphaerotilus sulfidivorans</name>
    <dbReference type="NCBI Taxonomy" id="639200"/>
    <lineage>
        <taxon>Bacteria</taxon>
        <taxon>Pseudomonadati</taxon>
        <taxon>Pseudomonadota</taxon>
        <taxon>Betaproteobacteria</taxon>
        <taxon>Burkholderiales</taxon>
        <taxon>Sphaerotilaceae</taxon>
        <taxon>Sphaerotilus</taxon>
    </lineage>
</organism>
<evidence type="ECO:0000313" key="6">
    <source>
        <dbReference type="EMBL" id="MET3604861.1"/>
    </source>
</evidence>
<dbReference type="SUPFAM" id="SSF141868">
    <property type="entry name" value="EAL domain-like"/>
    <property type="match status" value="1"/>
</dbReference>
<protein>
    <submittedName>
        <fullName evidence="7">EAL domain-containing protein</fullName>
    </submittedName>
    <submittedName>
        <fullName evidence="6">Two-component system CheB/CheR fusion protein</fullName>
        <ecNumber evidence="6">2.1.1.80</ecNumber>
        <ecNumber evidence="6">3.1.1.61</ecNumber>
    </submittedName>
</protein>
<reference evidence="7 8" key="1">
    <citation type="submission" date="2019-02" db="EMBL/GenBank/DDBJ databases">
        <title>Complete Genome Sequence and Methylome Analysis of Sphaerotilus natans subsp. sulfidivorans D-507.</title>
        <authorList>
            <person name="Fomenkov A."/>
            <person name="Gridneva E."/>
            <person name="Smolyakov D."/>
            <person name="Dubinina G."/>
            <person name="Vincze T."/>
            <person name="Grabovich M."/>
            <person name="Roberts R.J."/>
        </authorList>
    </citation>
    <scope>NUCLEOTIDE SEQUENCE [LARGE SCALE GENOMIC DNA]</scope>
    <source>
        <strain evidence="7 8">D-507</strain>
    </source>
</reference>
<dbReference type="InterPro" id="IPR029787">
    <property type="entry name" value="Nucleotide_cyclase"/>
</dbReference>
<dbReference type="CDD" id="cd01948">
    <property type="entry name" value="EAL"/>
    <property type="match status" value="1"/>
</dbReference>
<keyword evidence="6" id="KW-0489">Methyltransferase</keyword>
<dbReference type="Gene3D" id="3.30.450.20">
    <property type="entry name" value="PAS domain"/>
    <property type="match status" value="2"/>
</dbReference>
<dbReference type="EMBL" id="JBEPLS010000010">
    <property type="protein sequence ID" value="MET3604861.1"/>
    <property type="molecule type" value="Genomic_DNA"/>
</dbReference>
<dbReference type="InterPro" id="IPR035919">
    <property type="entry name" value="EAL_sf"/>
</dbReference>
<dbReference type="Gene3D" id="3.20.20.450">
    <property type="entry name" value="EAL domain"/>
    <property type="match status" value="1"/>
</dbReference>
<proteinExistence type="predicted"/>
<dbReference type="NCBIfam" id="TIGR00254">
    <property type="entry name" value="GGDEF"/>
    <property type="match status" value="1"/>
</dbReference>
<feature type="domain" description="GGDEF" evidence="5">
    <location>
        <begin position="309"/>
        <end position="441"/>
    </location>
</feature>
<dbReference type="InterPro" id="IPR000014">
    <property type="entry name" value="PAS"/>
</dbReference>
<dbReference type="InterPro" id="IPR001610">
    <property type="entry name" value="PAC"/>
</dbReference>
<dbReference type="Pfam" id="PF00990">
    <property type="entry name" value="GGDEF"/>
    <property type="match status" value="1"/>
</dbReference>
<sequence>MDAQESETGTGSAAAPPQDGGSLWAAGADLTRILFRGLPDLAWLKDPQGRYLCCNAAFERIVGCTEAELRGRTDVDVFSAEEAAFFRSNDRGALERDGLHVNEEWLTFRDTGERRRYEVLKTPLRGQDAVLIGVLGVARDITRQHHQDEALRLAARIFESAGESILVTDAAGDIVAVNAAFSRISGYPAEEVIGRNPRLLRSGRQGPAFAARMWRQLAVHDRFQGEFWNRARDGRLYPLLQTITVLRDEVGRITHYVGVGADLSRLHEAEQRSHHLRLHDTLTDLPNRQVIAARLHAAIETRRGSDRAGGVALLVIGLDGFKSINDSLGHAAGDRVLVEMAERLRVLAGGQSFVGRLGGDEFVVVRVDAGLERVQAEARDWLAALAEPIELQGHAVTITVSIGLGHFPEDGDSADTLLRHAESALRGAKGEGRNTLRRYDPLQHQASLERLLLLSSLRRAVPAGELHAWYQPKLDLHSRALVGAEALVRWLHPELGWVSPAQFIPVAEQTDLIVAIGERMLDTVAAQVARWHVQGRGWLPVAVNLGARHFADAGLPARLQALRERHGLPPGVLELEITESMLMTAGGAPEQRLAELRQAGVKLSIDDFGTGYSSLSYLKRLPVDTLKIDRSFVAAIESDRRDLSIATTIIALARGLGLTVVAEGVETEGQRELLEQEGCAQGQGWLFAHAMPPAEFEAWWQVWAPSPGPQDHFDAAAAAGAAPNQLV</sequence>
<dbReference type="CDD" id="cd00130">
    <property type="entry name" value="PAS"/>
    <property type="match status" value="2"/>
</dbReference>
<dbReference type="PROSITE" id="PS50113">
    <property type="entry name" value="PAC"/>
    <property type="match status" value="2"/>
</dbReference>
<dbReference type="Gene3D" id="3.30.70.270">
    <property type="match status" value="1"/>
</dbReference>
<dbReference type="GO" id="GO:0008984">
    <property type="term" value="F:protein-glutamate methylesterase activity"/>
    <property type="evidence" value="ECO:0007669"/>
    <property type="project" value="UniProtKB-EC"/>
</dbReference>
<feature type="domain" description="PAC" evidence="3">
    <location>
        <begin position="223"/>
        <end position="275"/>
    </location>
</feature>
<dbReference type="GO" id="GO:0006355">
    <property type="term" value="P:regulation of DNA-templated transcription"/>
    <property type="evidence" value="ECO:0007669"/>
    <property type="project" value="InterPro"/>
</dbReference>
<dbReference type="InterPro" id="IPR013656">
    <property type="entry name" value="PAS_4"/>
</dbReference>
<keyword evidence="9" id="KW-1185">Reference proteome</keyword>
<dbReference type="Proteomes" id="UP001549111">
    <property type="component" value="Unassembled WGS sequence"/>
</dbReference>
<evidence type="ECO:0000313" key="8">
    <source>
        <dbReference type="Proteomes" id="UP000323522"/>
    </source>
</evidence>
<dbReference type="GO" id="GO:0008983">
    <property type="term" value="F:protein-glutamate O-methyltransferase activity"/>
    <property type="evidence" value="ECO:0007669"/>
    <property type="project" value="UniProtKB-EC"/>
</dbReference>
<dbReference type="OrthoDB" id="9813903at2"/>
<feature type="domain" description="PAS" evidence="2">
    <location>
        <begin position="27"/>
        <end position="97"/>
    </location>
</feature>
<feature type="region of interest" description="Disordered" evidence="1">
    <location>
        <begin position="1"/>
        <end position="20"/>
    </location>
</feature>
<reference evidence="6 9" key="2">
    <citation type="submission" date="2024-06" db="EMBL/GenBank/DDBJ databases">
        <title>Genomic Encyclopedia of Type Strains, Phase IV (KMG-IV): sequencing the most valuable type-strain genomes for metagenomic binning, comparative biology and taxonomic classification.</title>
        <authorList>
            <person name="Goeker M."/>
        </authorList>
    </citation>
    <scope>NUCLEOTIDE SEQUENCE [LARGE SCALE GENOMIC DNA]</scope>
    <source>
        <strain evidence="6 9">D-501</strain>
    </source>
</reference>
<dbReference type="FunFam" id="3.20.20.450:FF:000001">
    <property type="entry name" value="Cyclic di-GMP phosphodiesterase yahA"/>
    <property type="match status" value="1"/>
</dbReference>
<dbReference type="SMART" id="SM00052">
    <property type="entry name" value="EAL"/>
    <property type="match status" value="1"/>
</dbReference>
<dbReference type="InterPro" id="IPR043128">
    <property type="entry name" value="Rev_trsase/Diguanyl_cyclase"/>
</dbReference>
<dbReference type="NCBIfam" id="TIGR00229">
    <property type="entry name" value="sensory_box"/>
    <property type="match status" value="2"/>
</dbReference>
<evidence type="ECO:0000259" key="4">
    <source>
        <dbReference type="PROSITE" id="PS50883"/>
    </source>
</evidence>
<dbReference type="InterPro" id="IPR052155">
    <property type="entry name" value="Biofilm_reg_signaling"/>
</dbReference>
<keyword evidence="6" id="KW-0378">Hydrolase</keyword>
<dbReference type="SUPFAM" id="SSF55073">
    <property type="entry name" value="Nucleotide cyclase"/>
    <property type="match status" value="1"/>
</dbReference>
<dbReference type="InterPro" id="IPR013767">
    <property type="entry name" value="PAS_fold"/>
</dbReference>
<keyword evidence="6" id="KW-0808">Transferase</keyword>
<feature type="domain" description="PAS" evidence="2">
    <location>
        <begin position="150"/>
        <end position="196"/>
    </location>
</feature>
<evidence type="ECO:0000313" key="9">
    <source>
        <dbReference type="Proteomes" id="UP001549111"/>
    </source>
</evidence>
<evidence type="ECO:0000259" key="3">
    <source>
        <dbReference type="PROSITE" id="PS50113"/>
    </source>
</evidence>
<dbReference type="SMART" id="SM00086">
    <property type="entry name" value="PAC"/>
    <property type="match status" value="2"/>
</dbReference>
<dbReference type="Pfam" id="PF00989">
    <property type="entry name" value="PAS"/>
    <property type="match status" value="1"/>
</dbReference>
<dbReference type="EMBL" id="CP035708">
    <property type="protein sequence ID" value="QEM99977.1"/>
    <property type="molecule type" value="Genomic_DNA"/>
</dbReference>
<feature type="compositionally biased region" description="Polar residues" evidence="1">
    <location>
        <begin position="1"/>
        <end position="11"/>
    </location>
</feature>
<accession>A0A5C1PXJ0</accession>
<dbReference type="PROSITE" id="PS50887">
    <property type="entry name" value="GGDEF"/>
    <property type="match status" value="1"/>
</dbReference>
<dbReference type="PANTHER" id="PTHR44757:SF2">
    <property type="entry name" value="BIOFILM ARCHITECTURE MAINTENANCE PROTEIN MBAA"/>
    <property type="match status" value="1"/>
</dbReference>
<dbReference type="SMART" id="SM00091">
    <property type="entry name" value="PAS"/>
    <property type="match status" value="2"/>
</dbReference>
<name>A0A5C1PXJ0_9BURK</name>
<evidence type="ECO:0000259" key="5">
    <source>
        <dbReference type="PROSITE" id="PS50887"/>
    </source>
</evidence>
<feature type="domain" description="PAC" evidence="3">
    <location>
        <begin position="101"/>
        <end position="153"/>
    </location>
</feature>